<evidence type="ECO:0000256" key="2">
    <source>
        <dbReference type="SAM" id="Phobius"/>
    </source>
</evidence>
<proteinExistence type="predicted"/>
<protein>
    <submittedName>
        <fullName evidence="3">Uncharacterized protein</fullName>
    </submittedName>
</protein>
<keyword evidence="2" id="KW-0472">Membrane</keyword>
<dbReference type="EMBL" id="FPHN01000124">
    <property type="protein sequence ID" value="SFV61311.1"/>
    <property type="molecule type" value="Genomic_DNA"/>
</dbReference>
<evidence type="ECO:0000256" key="1">
    <source>
        <dbReference type="SAM" id="Coils"/>
    </source>
</evidence>
<keyword evidence="2" id="KW-1133">Transmembrane helix</keyword>
<keyword evidence="2" id="KW-0812">Transmembrane</keyword>
<organism evidence="3">
    <name type="scientific">hydrothermal vent metagenome</name>
    <dbReference type="NCBI Taxonomy" id="652676"/>
    <lineage>
        <taxon>unclassified sequences</taxon>
        <taxon>metagenomes</taxon>
        <taxon>ecological metagenomes</taxon>
    </lineage>
</organism>
<name>A0A1W1C6J4_9ZZZZ</name>
<sequence length="206" mass="24311">MLELMIKMALCLLGALVLGFIIGWLLSKYLIEKKYLKKVDDLSTNLLRSEDAVKKLKEINFNKEENKNTKEYNQSLLKKNIELERLLEQNKKEISAFEGILMKAEKIIEERNNKITLLENKRKKENLKDVEELVITKDQFSYIEVQLSEYQKEIAKLKEINRKLQEKCSIKLPLEKETHIKKDDSEVDDSTLVKLFEDTYKKIIKS</sequence>
<accession>A0A1W1C6J4</accession>
<feature type="transmembrane region" description="Helical" evidence="2">
    <location>
        <begin position="6"/>
        <end position="27"/>
    </location>
</feature>
<gene>
    <name evidence="3" type="ORF">MNB_SV-14-279</name>
</gene>
<feature type="coiled-coil region" evidence="1">
    <location>
        <begin position="39"/>
        <end position="167"/>
    </location>
</feature>
<keyword evidence="1" id="KW-0175">Coiled coil</keyword>
<evidence type="ECO:0000313" key="3">
    <source>
        <dbReference type="EMBL" id="SFV61311.1"/>
    </source>
</evidence>
<reference evidence="3" key="1">
    <citation type="submission" date="2016-10" db="EMBL/GenBank/DDBJ databases">
        <authorList>
            <person name="de Groot N.N."/>
        </authorList>
    </citation>
    <scope>NUCLEOTIDE SEQUENCE</scope>
</reference>
<dbReference type="AlphaFoldDB" id="A0A1W1C6J4"/>